<dbReference type="InterPro" id="IPR001128">
    <property type="entry name" value="Cyt_P450"/>
</dbReference>
<gene>
    <name evidence="10" type="primary">LOC117207254</name>
</gene>
<proteinExistence type="inferred from homology"/>
<dbReference type="GO" id="GO:0005506">
    <property type="term" value="F:iron ion binding"/>
    <property type="evidence" value="ECO:0007669"/>
    <property type="project" value="InterPro"/>
</dbReference>
<dbReference type="PRINTS" id="PR00463">
    <property type="entry name" value="EP450I"/>
</dbReference>
<name>A0A6P8LXH9_9HYME</name>
<dbReference type="AlphaFoldDB" id="A0A6P8LXH9"/>
<dbReference type="Gene3D" id="1.10.630.10">
    <property type="entry name" value="Cytochrome P450"/>
    <property type="match status" value="1"/>
</dbReference>
<dbReference type="GO" id="GO:0004497">
    <property type="term" value="F:monooxygenase activity"/>
    <property type="evidence" value="ECO:0007669"/>
    <property type="project" value="UniProtKB-KW"/>
</dbReference>
<dbReference type="InterPro" id="IPR002401">
    <property type="entry name" value="Cyt_P450_E_grp-I"/>
</dbReference>
<dbReference type="Pfam" id="PF00067">
    <property type="entry name" value="p450"/>
    <property type="match status" value="1"/>
</dbReference>
<evidence type="ECO:0000313" key="9">
    <source>
        <dbReference type="Proteomes" id="UP000515164"/>
    </source>
</evidence>
<dbReference type="InterPro" id="IPR050196">
    <property type="entry name" value="Cytochrome_P450_Monoox"/>
</dbReference>
<sequence>MHYVRDDLDDIDENGIGEKKRFALLDLLLELSRNGAKLTDQEIRKEIDTIMFEGHDTTAASSSFVLCVLGIHQDIQERVFEELNEIFGESNRPCTFQDTLEMKYLERIIYETLRLFPPVPAIARHLNNDVKIVTELFIIKRLYDFDYRVHRLKKFYPNPDVFDPDNFVPEEMQNRHYYSFIPFSAGPRYCVRRKYAILKLKVLLSTILRNYKILPDLTEKDFRLKVDIILKRVGGFRIKIEPRNKSYQEVLV</sequence>
<dbReference type="InterPro" id="IPR036396">
    <property type="entry name" value="Cyt_P450_sf"/>
</dbReference>
<dbReference type="PANTHER" id="PTHR24291">
    <property type="entry name" value="CYTOCHROME P450 FAMILY 4"/>
    <property type="match status" value="1"/>
</dbReference>
<organism evidence="9 10">
    <name type="scientific">Bombus bifarius</name>
    <dbReference type="NCBI Taxonomy" id="103933"/>
    <lineage>
        <taxon>Eukaryota</taxon>
        <taxon>Metazoa</taxon>
        <taxon>Ecdysozoa</taxon>
        <taxon>Arthropoda</taxon>
        <taxon>Hexapoda</taxon>
        <taxon>Insecta</taxon>
        <taxon>Pterygota</taxon>
        <taxon>Neoptera</taxon>
        <taxon>Endopterygota</taxon>
        <taxon>Hymenoptera</taxon>
        <taxon>Apocrita</taxon>
        <taxon>Aculeata</taxon>
        <taxon>Apoidea</taxon>
        <taxon>Anthophila</taxon>
        <taxon>Apidae</taxon>
        <taxon>Bombus</taxon>
        <taxon>Pyrobombus</taxon>
    </lineage>
</organism>
<keyword evidence="6 8" id="KW-0408">Iron</keyword>
<evidence type="ECO:0000256" key="8">
    <source>
        <dbReference type="PIRSR" id="PIRSR602401-1"/>
    </source>
</evidence>
<protein>
    <submittedName>
        <fullName evidence="10">Cytochrome P450 4g15-like</fullName>
    </submittedName>
</protein>
<dbReference type="GO" id="GO:0016705">
    <property type="term" value="F:oxidoreductase activity, acting on paired donors, with incorporation or reduction of molecular oxygen"/>
    <property type="evidence" value="ECO:0007669"/>
    <property type="project" value="InterPro"/>
</dbReference>
<dbReference type="GO" id="GO:0020037">
    <property type="term" value="F:heme binding"/>
    <property type="evidence" value="ECO:0007669"/>
    <property type="project" value="InterPro"/>
</dbReference>
<dbReference type="PRINTS" id="PR00385">
    <property type="entry name" value="P450"/>
</dbReference>
<dbReference type="Proteomes" id="UP000515164">
    <property type="component" value="Unplaced"/>
</dbReference>
<dbReference type="PANTHER" id="PTHR24291:SF106">
    <property type="entry name" value="CYTOCHROME P450 4G1-RELATED"/>
    <property type="match status" value="1"/>
</dbReference>
<comment type="cofactor">
    <cofactor evidence="1 8">
        <name>heme</name>
        <dbReference type="ChEBI" id="CHEBI:30413"/>
    </cofactor>
</comment>
<accession>A0A6P8LXH9</accession>
<keyword evidence="7" id="KW-0503">Monooxygenase</keyword>
<feature type="binding site" description="axial binding residue" evidence="8">
    <location>
        <position position="190"/>
    </location>
    <ligand>
        <name>heme</name>
        <dbReference type="ChEBI" id="CHEBI:30413"/>
    </ligand>
    <ligandPart>
        <name>Fe</name>
        <dbReference type="ChEBI" id="CHEBI:18248"/>
    </ligandPart>
</feature>
<evidence type="ECO:0000256" key="4">
    <source>
        <dbReference type="ARBA" id="ARBA00022723"/>
    </source>
</evidence>
<dbReference type="RefSeq" id="XP_033303149.1">
    <property type="nucleotide sequence ID" value="XM_033447258.1"/>
</dbReference>
<dbReference type="SUPFAM" id="SSF48264">
    <property type="entry name" value="Cytochrome P450"/>
    <property type="match status" value="1"/>
</dbReference>
<keyword evidence="9" id="KW-1185">Reference proteome</keyword>
<evidence type="ECO:0000256" key="3">
    <source>
        <dbReference type="ARBA" id="ARBA00022617"/>
    </source>
</evidence>
<evidence type="ECO:0000256" key="7">
    <source>
        <dbReference type="ARBA" id="ARBA00023033"/>
    </source>
</evidence>
<evidence type="ECO:0000256" key="6">
    <source>
        <dbReference type="ARBA" id="ARBA00023004"/>
    </source>
</evidence>
<dbReference type="GeneID" id="117207254"/>
<keyword evidence="5" id="KW-0560">Oxidoreductase</keyword>
<dbReference type="KEGG" id="bbif:117207254"/>
<keyword evidence="3 8" id="KW-0349">Heme</keyword>
<evidence type="ECO:0000256" key="5">
    <source>
        <dbReference type="ARBA" id="ARBA00023002"/>
    </source>
</evidence>
<keyword evidence="4 8" id="KW-0479">Metal-binding</keyword>
<evidence type="ECO:0000313" key="10">
    <source>
        <dbReference type="RefSeq" id="XP_033303149.1"/>
    </source>
</evidence>
<reference evidence="10" key="1">
    <citation type="submission" date="2025-08" db="UniProtKB">
        <authorList>
            <consortium name="RefSeq"/>
        </authorList>
    </citation>
    <scope>IDENTIFICATION</scope>
    <source>
        <tissue evidence="10">Muscle</tissue>
    </source>
</reference>
<comment type="similarity">
    <text evidence="2">Belongs to the cytochrome P450 family.</text>
</comment>
<evidence type="ECO:0000256" key="2">
    <source>
        <dbReference type="ARBA" id="ARBA00010617"/>
    </source>
</evidence>
<evidence type="ECO:0000256" key="1">
    <source>
        <dbReference type="ARBA" id="ARBA00001971"/>
    </source>
</evidence>